<protein>
    <submittedName>
        <fullName evidence="2">Uncharacterized protein</fullName>
    </submittedName>
</protein>
<evidence type="ECO:0000313" key="3">
    <source>
        <dbReference type="Proteomes" id="UP000716291"/>
    </source>
</evidence>
<accession>A0A9P7BLG9</accession>
<dbReference type="EMBL" id="JAANQT010003873">
    <property type="protein sequence ID" value="KAG1300671.1"/>
    <property type="molecule type" value="Genomic_DNA"/>
</dbReference>
<dbReference type="AlphaFoldDB" id="A0A9P7BLG9"/>
<sequence>MFQSSSNRHEQYLIRSANNSNYTLHKKQSSLESKLSSGADSGYNSSFSTTSQSIISSPISTVIDHGENKKTQIINKKKGYQQSPRQPDFVYSCPRPLAFPFHNDDHFLPVAEADPRDVARVTPSSINRSFSIQSNTSVHHDGDSSYSKQSSILSSIQQGTVRSIRSVFQLSNSTSSISQHTQSTAYSSPKQPQSLERLEIKKGTVQSLKELFTRRHQQQQQQTVPKFVLPMNHEQTDNKTTNGKPSPQNTASRTKTSNSVSTKKSFSSRASEFASRAFRKKSAPSDTKQSPPKSPHIPSTLAKPLPKQPSSSFLPEQPRKIKSEIKKLSARVILSLRPSKDNSDQKSNRKDDKKNPIESSKSLPNETSKVTKLWKSFRSLMTGKKSSRVGVL</sequence>
<feature type="region of interest" description="Disordered" evidence="1">
    <location>
        <begin position="175"/>
        <end position="194"/>
    </location>
</feature>
<feature type="compositionally biased region" description="Low complexity" evidence="1">
    <location>
        <begin position="175"/>
        <end position="184"/>
    </location>
</feature>
<gene>
    <name evidence="2" type="ORF">G6F64_012482</name>
</gene>
<feature type="compositionally biased region" description="Polar residues" evidence="1">
    <location>
        <begin position="238"/>
        <end position="251"/>
    </location>
</feature>
<evidence type="ECO:0000313" key="2">
    <source>
        <dbReference type="EMBL" id="KAG1300671.1"/>
    </source>
</evidence>
<evidence type="ECO:0000256" key="1">
    <source>
        <dbReference type="SAM" id="MobiDB-lite"/>
    </source>
</evidence>
<feature type="compositionally biased region" description="Basic and acidic residues" evidence="1">
    <location>
        <begin position="338"/>
        <end position="356"/>
    </location>
</feature>
<feature type="region of interest" description="Disordered" evidence="1">
    <location>
        <begin position="213"/>
        <end position="320"/>
    </location>
</feature>
<dbReference type="Proteomes" id="UP000716291">
    <property type="component" value="Unassembled WGS sequence"/>
</dbReference>
<feature type="compositionally biased region" description="Low complexity" evidence="1">
    <location>
        <begin position="252"/>
        <end position="276"/>
    </location>
</feature>
<feature type="region of interest" description="Disordered" evidence="1">
    <location>
        <begin position="333"/>
        <end position="369"/>
    </location>
</feature>
<comment type="caution">
    <text evidence="2">The sequence shown here is derived from an EMBL/GenBank/DDBJ whole genome shotgun (WGS) entry which is preliminary data.</text>
</comment>
<organism evidence="2 3">
    <name type="scientific">Rhizopus oryzae</name>
    <name type="common">Mucormycosis agent</name>
    <name type="synonym">Rhizopus arrhizus var. delemar</name>
    <dbReference type="NCBI Taxonomy" id="64495"/>
    <lineage>
        <taxon>Eukaryota</taxon>
        <taxon>Fungi</taxon>
        <taxon>Fungi incertae sedis</taxon>
        <taxon>Mucoromycota</taxon>
        <taxon>Mucoromycotina</taxon>
        <taxon>Mucoromycetes</taxon>
        <taxon>Mucorales</taxon>
        <taxon>Mucorineae</taxon>
        <taxon>Rhizopodaceae</taxon>
        <taxon>Rhizopus</taxon>
    </lineage>
</organism>
<feature type="compositionally biased region" description="Polar residues" evidence="1">
    <location>
        <begin position="357"/>
        <end position="369"/>
    </location>
</feature>
<dbReference type="OrthoDB" id="2393255at2759"/>
<keyword evidence="3" id="KW-1185">Reference proteome</keyword>
<proteinExistence type="predicted"/>
<feature type="compositionally biased region" description="Polar residues" evidence="1">
    <location>
        <begin position="185"/>
        <end position="194"/>
    </location>
</feature>
<name>A0A9P7BLG9_RHIOR</name>
<reference evidence="2" key="1">
    <citation type="journal article" date="2020" name="Microb. Genom.">
        <title>Genetic diversity of clinical and environmental Mucorales isolates obtained from an investigation of mucormycosis cases among solid organ transplant recipients.</title>
        <authorList>
            <person name="Nguyen M.H."/>
            <person name="Kaul D."/>
            <person name="Muto C."/>
            <person name="Cheng S.J."/>
            <person name="Richter R.A."/>
            <person name="Bruno V.M."/>
            <person name="Liu G."/>
            <person name="Beyhan S."/>
            <person name="Sundermann A.J."/>
            <person name="Mounaud S."/>
            <person name="Pasculle A.W."/>
            <person name="Nierman W.C."/>
            <person name="Driscoll E."/>
            <person name="Cumbie R."/>
            <person name="Clancy C.J."/>
            <person name="Dupont C.L."/>
        </authorList>
    </citation>
    <scope>NUCLEOTIDE SEQUENCE</scope>
    <source>
        <strain evidence="2">GL11</strain>
    </source>
</reference>